<dbReference type="Proteomes" id="UP000070501">
    <property type="component" value="Unassembled WGS sequence"/>
</dbReference>
<dbReference type="OrthoDB" id="1731983at2759"/>
<gene>
    <name evidence="2" type="ORF">Micbo1qcDRAFT_210679</name>
</gene>
<proteinExistence type="predicted"/>
<dbReference type="CDD" id="cd08948">
    <property type="entry name" value="5beta-POR_like_SDR_a"/>
    <property type="match status" value="1"/>
</dbReference>
<feature type="domain" description="PRISE-like Rossmann-fold" evidence="1">
    <location>
        <begin position="7"/>
        <end position="395"/>
    </location>
</feature>
<evidence type="ECO:0000313" key="2">
    <source>
        <dbReference type="EMBL" id="KXJ96353.1"/>
    </source>
</evidence>
<keyword evidence="3" id="KW-1185">Reference proteome</keyword>
<dbReference type="InterPro" id="IPR055222">
    <property type="entry name" value="PRISE-like_Rossmann-fold"/>
</dbReference>
<evidence type="ECO:0000259" key="1">
    <source>
        <dbReference type="Pfam" id="PF22917"/>
    </source>
</evidence>
<dbReference type="PANTHER" id="PTHR32487">
    <property type="entry name" value="3-OXO-DELTA(4,5)-STEROID 5-BETA-REDUCTASE"/>
    <property type="match status" value="1"/>
</dbReference>
<dbReference type="InterPro" id="IPR036291">
    <property type="entry name" value="NAD(P)-bd_dom_sf"/>
</dbReference>
<dbReference type="Gene3D" id="3.40.50.720">
    <property type="entry name" value="NAD(P)-binding Rossmann-like Domain"/>
    <property type="match status" value="1"/>
</dbReference>
<protein>
    <recommendedName>
        <fullName evidence="1">PRISE-like Rossmann-fold domain-containing protein</fullName>
    </recommendedName>
</protein>
<dbReference type="SUPFAM" id="SSF51735">
    <property type="entry name" value="NAD(P)-binding Rossmann-fold domains"/>
    <property type="match status" value="1"/>
</dbReference>
<dbReference type="InParanoid" id="A0A136JGT3"/>
<sequence length="399" mass="45382">MSDLKTALVFGASGVTGWAMVNEIINDYPKKGTWKKVYALTNRPLSREASCWPDDPRLDIVSGIDLLQGSQDELEQVMKDKIKGVENITHVIYLAYKAQADIAVELEENVAMFKRAMTAVDKLSPGLEFVVLQTGAKTYGCHLLDEHPTDYIHVPLREDMPRLRQPHHNQLFYYPQLDWLAEFSAGGKTWGWCDTRPDIIVGFVPNQNFYSLGSALGVYLSLWREKFGEGAEAPYPGSTRAWRAQSIDSSADMIARQTLHVALAAPWSARQGEAWNVADARAPSSWEAKWPVMCAYFGLRGVKRPEDNPVEVRTFIKENMDLWRQMEAKYGLQSGHADSDRIFKGFEYFLLTLFNFDRQYDMSKMYDEAGFTEERSTKETWGGVWDRMRAAKIIPASFS</sequence>
<reference evidence="3" key="1">
    <citation type="submission" date="2016-02" db="EMBL/GenBank/DDBJ databases">
        <title>Draft genome sequence of Microdochium bolleyi, a fungal endophyte of beachgrass.</title>
        <authorList>
            <consortium name="DOE Joint Genome Institute"/>
            <person name="David A.S."/>
            <person name="May G."/>
            <person name="Haridas S."/>
            <person name="Lim J."/>
            <person name="Wang M."/>
            <person name="Labutti K."/>
            <person name="Lipzen A."/>
            <person name="Barry K."/>
            <person name="Grigoriev I.V."/>
        </authorList>
    </citation>
    <scope>NUCLEOTIDE SEQUENCE [LARGE SCALE GENOMIC DNA]</scope>
    <source>
        <strain evidence="3">J235TASD1</strain>
    </source>
</reference>
<accession>A0A136JGT3</accession>
<evidence type="ECO:0000313" key="3">
    <source>
        <dbReference type="Proteomes" id="UP000070501"/>
    </source>
</evidence>
<dbReference type="AlphaFoldDB" id="A0A136JGT3"/>
<dbReference type="EMBL" id="KQ964245">
    <property type="protein sequence ID" value="KXJ96353.1"/>
    <property type="molecule type" value="Genomic_DNA"/>
</dbReference>
<dbReference type="Pfam" id="PF22917">
    <property type="entry name" value="PRISE"/>
    <property type="match status" value="1"/>
</dbReference>
<dbReference type="STRING" id="196109.A0A136JGT3"/>
<name>A0A136JGT3_9PEZI</name>
<dbReference type="PANTHER" id="PTHR32487:SF8">
    <property type="entry name" value="NAD-DEPENDENT EPIMERASE_DEHYDRATASE DOMAIN-CONTAINING PROTEIN"/>
    <property type="match status" value="1"/>
</dbReference>
<organism evidence="2 3">
    <name type="scientific">Microdochium bolleyi</name>
    <dbReference type="NCBI Taxonomy" id="196109"/>
    <lineage>
        <taxon>Eukaryota</taxon>
        <taxon>Fungi</taxon>
        <taxon>Dikarya</taxon>
        <taxon>Ascomycota</taxon>
        <taxon>Pezizomycotina</taxon>
        <taxon>Sordariomycetes</taxon>
        <taxon>Xylariomycetidae</taxon>
        <taxon>Xylariales</taxon>
        <taxon>Microdochiaceae</taxon>
        <taxon>Microdochium</taxon>
    </lineage>
</organism>